<organism evidence="2 3">
    <name type="scientific">Zymoseptoria brevis</name>
    <dbReference type="NCBI Taxonomy" id="1047168"/>
    <lineage>
        <taxon>Eukaryota</taxon>
        <taxon>Fungi</taxon>
        <taxon>Dikarya</taxon>
        <taxon>Ascomycota</taxon>
        <taxon>Pezizomycotina</taxon>
        <taxon>Dothideomycetes</taxon>
        <taxon>Dothideomycetidae</taxon>
        <taxon>Mycosphaerellales</taxon>
        <taxon>Mycosphaerellaceae</taxon>
        <taxon>Zymoseptoria</taxon>
    </lineage>
</organism>
<dbReference type="OrthoDB" id="4741707at2759"/>
<comment type="caution">
    <text evidence="2">The sequence shown here is derived from an EMBL/GenBank/DDBJ whole genome shotgun (WGS) entry which is preliminary data.</text>
</comment>
<feature type="signal peptide" evidence="1">
    <location>
        <begin position="1"/>
        <end position="16"/>
    </location>
</feature>
<accession>A0A0F4GMG0</accession>
<sequence>MKTAHFLAAIIACVSAAPLTPEAESLLARLNAPEPWEKREAAPQHLINDYIKLSPPAANEKRQHLIDDYVKLPPPSGKEKRQHLIDDYVKLPPPSGKEKRQHLIDDYIKLPPPPGNEKRQHLIDGYVKLPPPPGNEKRQHLIDDYVKLPPQLAHEKRQHLIDDHAKLLPPPSGNEKRQHLIDDYVRLPPLPGNNAEPKSRRTHCSPFLARFWLDAGKADLRVHANHEAVAQIGSMRSHFIIQVYWALSQRFPRFCH</sequence>
<dbReference type="AlphaFoldDB" id="A0A0F4GMG0"/>
<evidence type="ECO:0000256" key="1">
    <source>
        <dbReference type="SAM" id="SignalP"/>
    </source>
</evidence>
<reference evidence="2 3" key="1">
    <citation type="submission" date="2015-03" db="EMBL/GenBank/DDBJ databases">
        <title>RNA-seq based gene annotation and comparative genomics of four Zymoseptoria species reveal species-specific pathogenicity related genes and transposable element activity.</title>
        <authorList>
            <person name="Grandaubert J."/>
            <person name="Bhattacharyya A."/>
            <person name="Stukenbrock E.H."/>
        </authorList>
    </citation>
    <scope>NUCLEOTIDE SEQUENCE [LARGE SCALE GENOMIC DNA]</scope>
    <source>
        <strain evidence="2 3">Zb18110</strain>
    </source>
</reference>
<gene>
    <name evidence="2" type="ORF">TI39_contig402g00024</name>
</gene>
<feature type="chain" id="PRO_5002468951" evidence="1">
    <location>
        <begin position="17"/>
        <end position="256"/>
    </location>
</feature>
<protein>
    <submittedName>
        <fullName evidence="2">Uncharacterized protein</fullName>
    </submittedName>
</protein>
<keyword evidence="1" id="KW-0732">Signal</keyword>
<proteinExistence type="predicted"/>
<dbReference type="EMBL" id="LAFY01000394">
    <property type="protein sequence ID" value="KJX98609.1"/>
    <property type="molecule type" value="Genomic_DNA"/>
</dbReference>
<name>A0A0F4GMG0_9PEZI</name>
<evidence type="ECO:0000313" key="2">
    <source>
        <dbReference type="EMBL" id="KJX98609.1"/>
    </source>
</evidence>
<evidence type="ECO:0000313" key="3">
    <source>
        <dbReference type="Proteomes" id="UP000033647"/>
    </source>
</evidence>
<dbReference type="Proteomes" id="UP000033647">
    <property type="component" value="Unassembled WGS sequence"/>
</dbReference>
<keyword evidence="3" id="KW-1185">Reference proteome</keyword>